<keyword evidence="4" id="KW-0539">Nucleus</keyword>
<evidence type="ECO:0000313" key="10">
    <source>
        <dbReference type="Proteomes" id="UP000590412"/>
    </source>
</evidence>
<dbReference type="GO" id="GO:0006397">
    <property type="term" value="P:mRNA processing"/>
    <property type="evidence" value="ECO:0007669"/>
    <property type="project" value="InterPro"/>
</dbReference>
<dbReference type="InterPro" id="IPR040007">
    <property type="entry name" value="Tho2"/>
</dbReference>
<dbReference type="PANTHER" id="PTHR21597:SF0">
    <property type="entry name" value="THO COMPLEX SUBUNIT 2"/>
    <property type="match status" value="1"/>
</dbReference>
<feature type="domain" description="THO complex subunitTHOC2 N-terminal" evidence="7">
    <location>
        <begin position="609"/>
        <end position="683"/>
    </location>
</feature>
<protein>
    <recommendedName>
        <fullName evidence="3">THO complex subunit 2</fullName>
    </recommendedName>
</protein>
<feature type="compositionally biased region" description="Polar residues" evidence="5">
    <location>
        <begin position="1471"/>
        <end position="1498"/>
    </location>
</feature>
<feature type="compositionally biased region" description="Basic and acidic residues" evidence="5">
    <location>
        <begin position="1361"/>
        <end position="1371"/>
    </location>
</feature>
<evidence type="ECO:0000256" key="3">
    <source>
        <dbReference type="ARBA" id="ARBA00019596"/>
    </source>
</evidence>
<accession>A0A8X7TD36</accession>
<sequence>MSFKYFTDDIIEQFTGTGSIEIFEALDSYETSSPEAEEEVVLLFTEMIQSFEEGTLKMEHIVDFLSQSIKNDDVARLFCQVLNSFPVTENTRALLSKLSQNDNVIKSHTISLYINSNFIKETDIVPSKMLSKALNTKLRDKLYTQKKYNLLHEEIEGYSKFVAELHIIFSSDDTDSQIDYALQVVEKLIGHYSLDPNRCLDILFGILSEVIVGKVDSILEFFKKSRWWPALESDNSSIRSLSTGGSDIAAKILGLKILNYPKIKDLPESFKVLVTILIKEGFVSFGSVYKYMRPSEAEMKDLENKYNSKLEEEVLKAGANALALAAPLADDEDVDGKDKKGASTPVGNASNFKLEVNYKFQFLKIFLANGLYWPAIYILTEYPFLADIDEEIPKLLLRLFGAMIDPLYGQISPFDMEELVQLQATKGIYFTRPGNNVNVEPFKQVDYYSFKPIRKLHARRKFHYFYRNWKAGLPKIDDFASLFEASQGILKFIGSNLSKDDEVFIKLCDIVHSFHSKEELKEDIFHYFRNYIFPSMSLIQENSIAIDSAYAILAAYPVEDRFSVYGELYNNLRKNNMRIKIAYSSAEKATKDVLKRLSKENVRPMMRRLAKISFSNPLPCLLTILQQIESYDNLNTLVVETARYFNSYGWDNLTIAILIRLSSDRRSIHDNGMGERQWLQSLASFVGKICQKYQKAIDTKMILLYLIKTFYTGDRTGLLVLKEMLISMGGIQTTSDLTLRQIDMINCGSSLQKVVYRTIDDMRYDRFDSGTHLLKCLLDLDAVSELIILLCSMYHDLVHDAGENQLKVLANRVDELVSVMKLFITLVCFFGDGNIEVMPVTELREQYNVPIEWGFDLWRLKKDAFATLQSQGVELCPPDFSPSLFTLFWCLSLKDVNFSDSLYTEELEKLESGIRGLKDAVSINSRDKDFPRSAIEKYKKNIEDNEAFIEKIPSDKQSHKELNEATDKKIQELSSDWFSSETSEKVEIFIKTCIIPRAIHSSFDAVFCARFIFKLHELGVENYSLFNVLNKATQDGLLSSNLFSSTPTEAENLGFFYAYVLKRLHEFTDEEKIKELNVDDFEKYRSWVYDYHGVILSEVETALDTNEYMSRSNTITFLKNLLGVYPVVEDHCEKMLGLIEKVYTGEDKEDIKLSSGALLNHLKSRAKQWVPIWDFKSISEEERQAILDKKVKLEKAKEEAEKLAKEEAERDEREKREARLNEEKRAKEDELKKKLGAINYGSQSRPGSRLSGRIVEVKSNGKYDDYQARHEDQMEIDSQEDNVVATAEDSEKKIEHMEHVEHEDAAEKNDGRPSQTEGTEEVAMNASEQTVDVQRDDTVKSEDATVNKVNEDTSAAQSQGSREDDRAKQDNNNDATQDNAPEHGTKLKEMTKRSPLPPQSELSKGSEIRDNSINRRAPLPPQERLLPSGDRSPRFSPRGPGSGQAQGSRRFGETSNLSVPPPPPPPPPPSQSRSNFGPTRASSSFGQRDQYSSSSTRGPTFDNRRGRGFDNRPSNTQRGGGPNNNFGSGRYEGRSARNDKSGPEVGPQYESGNKRRSDGQSGRGYDKRHKY</sequence>
<evidence type="ECO:0000256" key="4">
    <source>
        <dbReference type="ARBA" id="ARBA00023242"/>
    </source>
</evidence>
<feature type="compositionally biased region" description="Polar residues" evidence="5">
    <location>
        <begin position="1443"/>
        <end position="1458"/>
    </location>
</feature>
<dbReference type="GO" id="GO:0003729">
    <property type="term" value="F:mRNA binding"/>
    <property type="evidence" value="ECO:0007669"/>
    <property type="project" value="TreeGrafter"/>
</dbReference>
<dbReference type="PANTHER" id="PTHR21597">
    <property type="entry name" value="THO2 PROTEIN"/>
    <property type="match status" value="1"/>
</dbReference>
<feature type="domain" description="THO complex subunit 2 N-terminal" evidence="8">
    <location>
        <begin position="6"/>
        <end position="607"/>
    </location>
</feature>
<dbReference type="OrthoDB" id="29024at2759"/>
<organism evidence="9 10">
    <name type="scientific">Candida parapsilosis</name>
    <name type="common">Yeast</name>
    <dbReference type="NCBI Taxonomy" id="5480"/>
    <lineage>
        <taxon>Eukaryota</taxon>
        <taxon>Fungi</taxon>
        <taxon>Dikarya</taxon>
        <taxon>Ascomycota</taxon>
        <taxon>Saccharomycotina</taxon>
        <taxon>Pichiomycetes</taxon>
        <taxon>Debaryomycetaceae</taxon>
        <taxon>Candida/Lodderomyces clade</taxon>
        <taxon>Candida</taxon>
    </lineage>
</organism>
<evidence type="ECO:0000259" key="8">
    <source>
        <dbReference type="Pfam" id="PF16134"/>
    </source>
</evidence>
<dbReference type="GO" id="GO:0000445">
    <property type="term" value="C:THO complex part of transcription export complex"/>
    <property type="evidence" value="ECO:0007669"/>
    <property type="project" value="TreeGrafter"/>
</dbReference>
<feature type="compositionally biased region" description="Basic and acidic residues" evidence="5">
    <location>
        <begin position="1289"/>
        <end position="1311"/>
    </location>
</feature>
<reference evidence="9" key="1">
    <citation type="submission" date="2020-03" db="EMBL/GenBank/DDBJ databases">
        <title>FDA dAtabase for Regulatory Grade micrObial Sequences (FDA-ARGOS): Supporting development and validation of Infectious Disease Dx tests.</title>
        <authorList>
            <person name="Campos J."/>
            <person name="Goldberg B."/>
            <person name="Tallon L."/>
            <person name="Sadzewicz L."/>
            <person name="Vavikolanu K."/>
            <person name="Mehta A."/>
            <person name="Aluvathingal J."/>
            <person name="Nadendla S."/>
            <person name="Nandy P."/>
            <person name="Geyer C."/>
            <person name="Yan Y."/>
            <person name="Sichtig H."/>
        </authorList>
    </citation>
    <scope>NUCLEOTIDE SEQUENCE [LARGE SCALE GENOMIC DNA]</scope>
    <source>
        <strain evidence="9">FDAARGOS_652</strain>
    </source>
</reference>
<evidence type="ECO:0000259" key="7">
    <source>
        <dbReference type="Pfam" id="PF11732"/>
    </source>
</evidence>
<evidence type="ECO:0000313" key="9">
    <source>
        <dbReference type="EMBL" id="KAF6059370.1"/>
    </source>
</evidence>
<feature type="compositionally biased region" description="Basic and acidic residues" evidence="5">
    <location>
        <begin position="1333"/>
        <end position="1351"/>
    </location>
</feature>
<evidence type="ECO:0000256" key="2">
    <source>
        <dbReference type="ARBA" id="ARBA00007857"/>
    </source>
</evidence>
<dbReference type="Proteomes" id="UP000590412">
    <property type="component" value="Unassembled WGS sequence"/>
</dbReference>
<gene>
    <name evidence="9" type="ORF">FOB60_000952</name>
</gene>
<feature type="compositionally biased region" description="Basic and acidic residues" evidence="5">
    <location>
        <begin position="1255"/>
        <end position="1273"/>
    </location>
</feature>
<dbReference type="InterPro" id="IPR032302">
    <property type="entry name" value="THOC2_N"/>
</dbReference>
<comment type="caution">
    <text evidence="9">The sequence shown here is derived from an EMBL/GenBank/DDBJ whole genome shotgun (WGS) entry which is preliminary data.</text>
</comment>
<dbReference type="Pfam" id="PF11732">
    <property type="entry name" value="Thoc2"/>
    <property type="match status" value="1"/>
</dbReference>
<comment type="subcellular location">
    <subcellularLocation>
        <location evidence="1">Nucleus</location>
    </subcellularLocation>
</comment>
<evidence type="ECO:0000256" key="1">
    <source>
        <dbReference type="ARBA" id="ARBA00004123"/>
    </source>
</evidence>
<dbReference type="EMBL" id="JABWAB010000001">
    <property type="protein sequence ID" value="KAF6059370.1"/>
    <property type="molecule type" value="Genomic_DNA"/>
</dbReference>
<feature type="compositionally biased region" description="Pro residues" evidence="5">
    <location>
        <begin position="1459"/>
        <end position="1470"/>
    </location>
</feature>
<evidence type="ECO:0000256" key="5">
    <source>
        <dbReference type="SAM" id="MobiDB-lite"/>
    </source>
</evidence>
<feature type="compositionally biased region" description="Basic and acidic residues" evidence="5">
    <location>
        <begin position="1380"/>
        <end position="1392"/>
    </location>
</feature>
<feature type="compositionally biased region" description="Basic and acidic residues" evidence="5">
    <location>
        <begin position="1201"/>
        <end position="1233"/>
    </location>
</feature>
<name>A0A8X7TD36_CANPA</name>
<evidence type="ECO:0000259" key="6">
    <source>
        <dbReference type="Pfam" id="PF11262"/>
    </source>
</evidence>
<dbReference type="Pfam" id="PF11262">
    <property type="entry name" value="Tho2"/>
    <property type="match status" value="1"/>
</dbReference>
<dbReference type="InterPro" id="IPR021726">
    <property type="entry name" value="THO_THOC2_N"/>
</dbReference>
<dbReference type="GO" id="GO:0006406">
    <property type="term" value="P:mRNA export from nucleus"/>
    <property type="evidence" value="ECO:0007669"/>
    <property type="project" value="InterPro"/>
</dbReference>
<proteinExistence type="inferred from homology"/>
<comment type="similarity">
    <text evidence="2">Belongs to the THOC2 family.</text>
</comment>
<feature type="compositionally biased region" description="Polar residues" evidence="5">
    <location>
        <begin position="1512"/>
        <end position="1527"/>
    </location>
</feature>
<feature type="region of interest" description="Disordered" evidence="5">
    <location>
        <begin position="1201"/>
        <end position="1571"/>
    </location>
</feature>
<feature type="compositionally biased region" description="Basic and acidic residues" evidence="5">
    <location>
        <begin position="1404"/>
        <end position="1413"/>
    </location>
</feature>
<dbReference type="Pfam" id="PF16134">
    <property type="entry name" value="THOC2_N"/>
    <property type="match status" value="1"/>
</dbReference>
<feature type="compositionally biased region" description="Basic and acidic residues" evidence="5">
    <location>
        <begin position="1531"/>
        <end position="1542"/>
    </location>
</feature>
<feature type="domain" description="THO complex subunitTHOC2 C-terminal" evidence="6">
    <location>
        <begin position="880"/>
        <end position="1162"/>
    </location>
</feature>
<dbReference type="InterPro" id="IPR021418">
    <property type="entry name" value="THO_THOC2_C"/>
</dbReference>